<dbReference type="AlphaFoldDB" id="A0A4V5MJV2"/>
<dbReference type="InterPro" id="IPR000182">
    <property type="entry name" value="GNAT_dom"/>
</dbReference>
<dbReference type="OrthoDB" id="4966223at2"/>
<protein>
    <submittedName>
        <fullName evidence="2">GNAT family N-acetyltransferase</fullName>
    </submittedName>
</protein>
<dbReference type="Gene3D" id="3.40.630.30">
    <property type="match status" value="1"/>
</dbReference>
<sequence length="210" mass="22598">MVPDLVRTWAVGWAVSRHRPRPAQLPWGHYIEVGKPDQVGRHVLPDATESSVREAAASVTVPHTWLKAPVAPGTVERWLPRGWVVDRAETGHLMAVDLRATDPVAPDGYTASVESGDGVVHVRVHDAAGEFAAEGQMALVGEATVVDRVVTEEAHRRRGLGDFVMRTLADRAVAEGASLGVLGATDEGRALYETLGWKAHAPLAACIYRP</sequence>
<reference evidence="2 3" key="1">
    <citation type="submission" date="2019-04" db="EMBL/GenBank/DDBJ databases">
        <title>Streptomyces piniterrae sp. nov., a heliquinomycin-producing actinomycete isolated from rhizosphere soil of Pinus yunnanensis.</title>
        <authorList>
            <person name="Zhuang X."/>
            <person name="Zhao J."/>
        </authorList>
    </citation>
    <scope>NUCLEOTIDE SEQUENCE [LARGE SCALE GENOMIC DNA]</scope>
    <source>
        <strain evidence="3">jys28</strain>
    </source>
</reference>
<evidence type="ECO:0000313" key="3">
    <source>
        <dbReference type="Proteomes" id="UP000308697"/>
    </source>
</evidence>
<dbReference type="PROSITE" id="PS51186">
    <property type="entry name" value="GNAT"/>
    <property type="match status" value="1"/>
</dbReference>
<name>A0A4V5MJV2_9ACTN</name>
<dbReference type="RefSeq" id="WP_136742357.1">
    <property type="nucleotide sequence ID" value="NZ_SUMB01000009.1"/>
</dbReference>
<dbReference type="Pfam" id="PF00583">
    <property type="entry name" value="Acetyltransf_1"/>
    <property type="match status" value="1"/>
</dbReference>
<proteinExistence type="predicted"/>
<gene>
    <name evidence="2" type="ORF">FCH28_24780</name>
</gene>
<feature type="domain" description="N-acetyltransferase" evidence="1">
    <location>
        <begin position="80"/>
        <end position="210"/>
    </location>
</feature>
<evidence type="ECO:0000259" key="1">
    <source>
        <dbReference type="PROSITE" id="PS51186"/>
    </source>
</evidence>
<dbReference type="InterPro" id="IPR016181">
    <property type="entry name" value="Acyl_CoA_acyltransferase"/>
</dbReference>
<dbReference type="Proteomes" id="UP000308697">
    <property type="component" value="Unassembled WGS sequence"/>
</dbReference>
<dbReference type="EMBL" id="SUMB01000009">
    <property type="protein sequence ID" value="TJZ49518.1"/>
    <property type="molecule type" value="Genomic_DNA"/>
</dbReference>
<evidence type="ECO:0000313" key="2">
    <source>
        <dbReference type="EMBL" id="TJZ49518.1"/>
    </source>
</evidence>
<accession>A0A4V5MJV2</accession>
<comment type="caution">
    <text evidence="2">The sequence shown here is derived from an EMBL/GenBank/DDBJ whole genome shotgun (WGS) entry which is preliminary data.</text>
</comment>
<dbReference type="GO" id="GO:0016747">
    <property type="term" value="F:acyltransferase activity, transferring groups other than amino-acyl groups"/>
    <property type="evidence" value="ECO:0007669"/>
    <property type="project" value="InterPro"/>
</dbReference>
<dbReference type="SUPFAM" id="SSF55729">
    <property type="entry name" value="Acyl-CoA N-acyltransferases (Nat)"/>
    <property type="match status" value="1"/>
</dbReference>
<keyword evidence="2" id="KW-0808">Transferase</keyword>
<keyword evidence="3" id="KW-1185">Reference proteome</keyword>
<organism evidence="2 3">
    <name type="scientific">Streptomyces piniterrae</name>
    <dbReference type="NCBI Taxonomy" id="2571125"/>
    <lineage>
        <taxon>Bacteria</taxon>
        <taxon>Bacillati</taxon>
        <taxon>Actinomycetota</taxon>
        <taxon>Actinomycetes</taxon>
        <taxon>Kitasatosporales</taxon>
        <taxon>Streptomycetaceae</taxon>
        <taxon>Streptomyces</taxon>
    </lineage>
</organism>